<dbReference type="Proteomes" id="UP001177003">
    <property type="component" value="Chromosome 3"/>
</dbReference>
<organism evidence="1 2">
    <name type="scientific">Lactuca saligna</name>
    <name type="common">Willowleaf lettuce</name>
    <dbReference type="NCBI Taxonomy" id="75948"/>
    <lineage>
        <taxon>Eukaryota</taxon>
        <taxon>Viridiplantae</taxon>
        <taxon>Streptophyta</taxon>
        <taxon>Embryophyta</taxon>
        <taxon>Tracheophyta</taxon>
        <taxon>Spermatophyta</taxon>
        <taxon>Magnoliopsida</taxon>
        <taxon>eudicotyledons</taxon>
        <taxon>Gunneridae</taxon>
        <taxon>Pentapetalae</taxon>
        <taxon>asterids</taxon>
        <taxon>campanulids</taxon>
        <taxon>Asterales</taxon>
        <taxon>Asteraceae</taxon>
        <taxon>Cichorioideae</taxon>
        <taxon>Cichorieae</taxon>
        <taxon>Lactucinae</taxon>
        <taxon>Lactuca</taxon>
    </lineage>
</organism>
<evidence type="ECO:0000313" key="1">
    <source>
        <dbReference type="EMBL" id="CAI9275416.1"/>
    </source>
</evidence>
<name>A0AA35YK62_LACSI</name>
<gene>
    <name evidence="1" type="ORF">LSALG_LOCUS15445</name>
</gene>
<reference evidence="1" key="1">
    <citation type="submission" date="2023-04" db="EMBL/GenBank/DDBJ databases">
        <authorList>
            <person name="Vijverberg K."/>
            <person name="Xiong W."/>
            <person name="Schranz E."/>
        </authorList>
    </citation>
    <scope>NUCLEOTIDE SEQUENCE</scope>
</reference>
<accession>A0AA35YK62</accession>
<proteinExistence type="predicted"/>
<protein>
    <submittedName>
        <fullName evidence="1">Uncharacterized protein</fullName>
    </submittedName>
</protein>
<dbReference type="AlphaFoldDB" id="A0AA35YK62"/>
<dbReference type="EMBL" id="OX465079">
    <property type="protein sequence ID" value="CAI9275416.1"/>
    <property type="molecule type" value="Genomic_DNA"/>
</dbReference>
<evidence type="ECO:0000313" key="2">
    <source>
        <dbReference type="Proteomes" id="UP001177003"/>
    </source>
</evidence>
<sequence length="120" mass="13589">MKMPVKVVNFNQSDFVKGSNMICNVQSTGRNNEKTKVHVVDFKSGKGKRKGKLGQLRCSPYVDRITDMDEVIKDDENVVAQSIIIWGKDKGEIIWETIEGHGMHLESARTLAMRTKCMTM</sequence>
<keyword evidence="2" id="KW-1185">Reference proteome</keyword>